<evidence type="ECO:0000256" key="2">
    <source>
        <dbReference type="ARBA" id="ARBA00022946"/>
    </source>
</evidence>
<dbReference type="OrthoDB" id="9797825at2"/>
<evidence type="ECO:0000313" key="4">
    <source>
        <dbReference type="EMBL" id="SLN51658.1"/>
    </source>
</evidence>
<keyword evidence="5" id="KW-1185">Reference proteome</keyword>
<dbReference type="InterPro" id="IPR023335">
    <property type="entry name" value="ATP12_ortho_dom_sf"/>
</dbReference>
<reference evidence="4 5" key="1">
    <citation type="submission" date="2017-03" db="EMBL/GenBank/DDBJ databases">
        <authorList>
            <person name="Afonso C.L."/>
            <person name="Miller P.J."/>
            <person name="Scott M.A."/>
            <person name="Spackman E."/>
            <person name="Goraichik I."/>
            <person name="Dimitrov K.M."/>
            <person name="Suarez D.L."/>
            <person name="Swayne D.E."/>
        </authorList>
    </citation>
    <scope>NUCLEOTIDE SEQUENCE [LARGE SCALE GENOMIC DNA]</scope>
    <source>
        <strain evidence="4 5">CECT 8620</strain>
    </source>
</reference>
<dbReference type="InterPro" id="IPR011419">
    <property type="entry name" value="ATP12_ATP_synth-F1-assembly"/>
</dbReference>
<sequence>MSNWAAKRFWKAATVQDAADGFTVFLDGRAVKTPAKAALIVPTRALAEAIAQEWDAQGETVDPNTMPVTRGANAALDKVAIQHAEVAQNLAAYGDSDLLCYRAAQPQELVMRQAEAWDPLLDWAHETFQARLHPRTGVMHQAQDSQALARLSARVHALTPFQMAGFHDLVALSGSLILGLAATEDARPIEVLWALSRLDEEYQIEQWGHDEEAAELVEIKRAAFVAAHRFYHMAS</sequence>
<organism evidence="4 5">
    <name type="scientific">Aquimixticola soesokkakensis</name>
    <dbReference type="NCBI Taxonomy" id="1519096"/>
    <lineage>
        <taxon>Bacteria</taxon>
        <taxon>Pseudomonadati</taxon>
        <taxon>Pseudomonadota</taxon>
        <taxon>Alphaproteobacteria</taxon>
        <taxon>Rhodobacterales</taxon>
        <taxon>Paracoccaceae</taxon>
        <taxon>Aquimixticola</taxon>
    </lineage>
</organism>
<dbReference type="PANTHER" id="PTHR21013:SF10">
    <property type="entry name" value="ATP SYNTHASE MITOCHONDRIAL F1 COMPLEX ASSEMBLY FACTOR 2"/>
    <property type="match status" value="1"/>
</dbReference>
<gene>
    <name evidence="4" type="ORF">AQS8620_02228</name>
</gene>
<dbReference type="Gene3D" id="1.10.3580.10">
    <property type="entry name" value="ATP12 ATPase"/>
    <property type="match status" value="1"/>
</dbReference>
<dbReference type="Proteomes" id="UP000193862">
    <property type="component" value="Unassembled WGS sequence"/>
</dbReference>
<dbReference type="PANTHER" id="PTHR21013">
    <property type="entry name" value="ATP SYNTHASE MITOCHONDRIAL F1 COMPLEX ASSEMBLY FACTOR 2/ATP12 PROTEIN, MITOCHONDRIAL PRECURSOR"/>
    <property type="match status" value="1"/>
</dbReference>
<dbReference type="Pfam" id="PF07542">
    <property type="entry name" value="ATP12"/>
    <property type="match status" value="1"/>
</dbReference>
<dbReference type="GO" id="GO:0043461">
    <property type="term" value="P:proton-transporting ATP synthase complex assembly"/>
    <property type="evidence" value="ECO:0007669"/>
    <property type="project" value="InterPro"/>
</dbReference>
<accession>A0A1Y5T3S1</accession>
<protein>
    <submittedName>
        <fullName evidence="4">ATP12 chaperone protein</fullName>
    </submittedName>
</protein>
<keyword evidence="3" id="KW-0143">Chaperone</keyword>
<keyword evidence="2" id="KW-0809">Transit peptide</keyword>
<dbReference type="RefSeq" id="WP_085836958.1">
    <property type="nucleotide sequence ID" value="NZ_FWFS01000008.1"/>
</dbReference>
<dbReference type="SUPFAM" id="SSF160909">
    <property type="entry name" value="ATP12-like"/>
    <property type="match status" value="1"/>
</dbReference>
<evidence type="ECO:0000256" key="3">
    <source>
        <dbReference type="ARBA" id="ARBA00023186"/>
    </source>
</evidence>
<evidence type="ECO:0000313" key="5">
    <source>
        <dbReference type="Proteomes" id="UP000193862"/>
    </source>
</evidence>
<comment type="similarity">
    <text evidence="1">Belongs to the ATP12 family.</text>
</comment>
<name>A0A1Y5T3S1_9RHOB</name>
<dbReference type="InterPro" id="IPR042272">
    <property type="entry name" value="ATP12_ATP_synth-F1-assembly_N"/>
</dbReference>
<evidence type="ECO:0000256" key="1">
    <source>
        <dbReference type="ARBA" id="ARBA00008231"/>
    </source>
</evidence>
<dbReference type="Gene3D" id="3.30.2180.10">
    <property type="entry name" value="ATP12-like"/>
    <property type="match status" value="1"/>
</dbReference>
<proteinExistence type="inferred from homology"/>
<dbReference type="EMBL" id="FWFS01000008">
    <property type="protein sequence ID" value="SLN51658.1"/>
    <property type="molecule type" value="Genomic_DNA"/>
</dbReference>
<dbReference type="AlphaFoldDB" id="A0A1Y5T3S1"/>